<feature type="transmembrane region" description="Helical" evidence="1">
    <location>
        <begin position="202"/>
        <end position="222"/>
    </location>
</feature>
<dbReference type="Proteomes" id="UP000467236">
    <property type="component" value="Chromosome"/>
</dbReference>
<feature type="transmembrane region" description="Helical" evidence="1">
    <location>
        <begin position="288"/>
        <end position="313"/>
    </location>
</feature>
<sequence length="411" mass="45686">MKYAQLADKRARVYVLVSTWLVVWGVWHVYFVEAVFPNAILWLEYYAANYEFGFVRRGLAGELIRRLPGDHFFAGAYTILWMSITVWLIALAVVMWLVLSTGTRSERRIMLALLVPVLPFAFSYAIYNPHPELFGMTALVAFSISLTRVHTPRTRVVLGTLYGIAMAVLALVHEAIPLEFALGAVLAIVVLSKDATPAARRICTVLAIGPGIVSVLLLAVVGRRDIADQLCSHVPHGMVENPWAVATTPQRVLDYMLGRVESRADYHDWVCQYVTPGFNLDWITSAKLVIMVGFPALFGAFLLGLLFFVATTWMIRYVSAVPVRTFLAELRGNLVLPALASALLVPLFITAVDWTRWWVMITLDVAIVYILYAINRPEIEQPPSRRNVLVFVCVVLALAVIPTGSANNIGG</sequence>
<reference evidence="2 3" key="1">
    <citation type="journal article" date="2019" name="Emerg. Microbes Infect.">
        <title>Comprehensive subspecies identification of 175 nontuberculous mycobacteria species based on 7547 genomic profiles.</title>
        <authorList>
            <person name="Matsumoto Y."/>
            <person name="Kinjo T."/>
            <person name="Motooka D."/>
            <person name="Nabeya D."/>
            <person name="Jung N."/>
            <person name="Uechi K."/>
            <person name="Horii T."/>
            <person name="Iida T."/>
            <person name="Fujita J."/>
            <person name="Nakamura S."/>
        </authorList>
    </citation>
    <scope>NUCLEOTIDE SEQUENCE [LARGE SCALE GENOMIC DNA]</scope>
    <source>
        <strain evidence="2 3">JCM 14233</strain>
    </source>
</reference>
<feature type="transmembrane region" description="Helical" evidence="1">
    <location>
        <begin position="12"/>
        <end position="32"/>
    </location>
</feature>
<dbReference type="KEGG" id="mshj:MSHI_17100"/>
<feature type="transmembrane region" description="Helical" evidence="1">
    <location>
        <begin position="72"/>
        <end position="97"/>
    </location>
</feature>
<proteinExistence type="predicted"/>
<dbReference type="AlphaFoldDB" id="A0A7I7MNH0"/>
<organism evidence="2 3">
    <name type="scientific">Mycobacterium shinjukuense</name>
    <dbReference type="NCBI Taxonomy" id="398694"/>
    <lineage>
        <taxon>Bacteria</taxon>
        <taxon>Bacillati</taxon>
        <taxon>Actinomycetota</taxon>
        <taxon>Actinomycetes</taxon>
        <taxon>Mycobacteriales</taxon>
        <taxon>Mycobacteriaceae</taxon>
        <taxon>Mycobacterium</taxon>
    </lineage>
</organism>
<feature type="transmembrane region" description="Helical" evidence="1">
    <location>
        <begin position="334"/>
        <end position="351"/>
    </location>
</feature>
<feature type="transmembrane region" description="Helical" evidence="1">
    <location>
        <begin position="357"/>
        <end position="375"/>
    </location>
</feature>
<evidence type="ECO:0000313" key="2">
    <source>
        <dbReference type="EMBL" id="BBX73804.1"/>
    </source>
</evidence>
<name>A0A7I7MNH0_9MYCO</name>
<keyword evidence="1" id="KW-0812">Transmembrane</keyword>
<keyword evidence="1" id="KW-0472">Membrane</keyword>
<feature type="transmembrane region" description="Helical" evidence="1">
    <location>
        <begin position="109"/>
        <end position="127"/>
    </location>
</feature>
<accession>A0A7I7MNH0</accession>
<dbReference type="OrthoDB" id="4750568at2"/>
<evidence type="ECO:0000313" key="3">
    <source>
        <dbReference type="Proteomes" id="UP000467236"/>
    </source>
</evidence>
<feature type="transmembrane region" description="Helical" evidence="1">
    <location>
        <begin position="387"/>
        <end position="406"/>
    </location>
</feature>
<gene>
    <name evidence="2" type="ORF">MSHI_17100</name>
</gene>
<keyword evidence="1" id="KW-1133">Transmembrane helix</keyword>
<protein>
    <submittedName>
        <fullName evidence="2">Uncharacterized protein</fullName>
    </submittedName>
</protein>
<keyword evidence="3" id="KW-1185">Reference proteome</keyword>
<evidence type="ECO:0000256" key="1">
    <source>
        <dbReference type="SAM" id="Phobius"/>
    </source>
</evidence>
<feature type="transmembrane region" description="Helical" evidence="1">
    <location>
        <begin position="178"/>
        <end position="195"/>
    </location>
</feature>
<dbReference type="EMBL" id="AP022575">
    <property type="protein sequence ID" value="BBX73804.1"/>
    <property type="molecule type" value="Genomic_DNA"/>
</dbReference>